<sequence length="86" mass="9694">MAMQAARRRHTPIASAMSTGISDVFWCRRVGRLRHGITMQLTLTQIASLHPELVTVGPPQEYTLSNKKKGFDIEHVEHDIIIAEQT</sequence>
<accession>A0A4C1WJH4</accession>
<dbReference type="Proteomes" id="UP000299102">
    <property type="component" value="Unassembled WGS sequence"/>
</dbReference>
<evidence type="ECO:0000313" key="2">
    <source>
        <dbReference type="Proteomes" id="UP000299102"/>
    </source>
</evidence>
<dbReference type="EMBL" id="BGZK01000583">
    <property type="protein sequence ID" value="GBP51568.1"/>
    <property type="molecule type" value="Genomic_DNA"/>
</dbReference>
<evidence type="ECO:0000313" key="1">
    <source>
        <dbReference type="EMBL" id="GBP51568.1"/>
    </source>
</evidence>
<name>A0A4C1WJH4_EUMVA</name>
<gene>
    <name evidence="1" type="ORF">EVAR_34454_1</name>
</gene>
<organism evidence="1 2">
    <name type="scientific">Eumeta variegata</name>
    <name type="common">Bagworm moth</name>
    <name type="synonym">Eumeta japonica</name>
    <dbReference type="NCBI Taxonomy" id="151549"/>
    <lineage>
        <taxon>Eukaryota</taxon>
        <taxon>Metazoa</taxon>
        <taxon>Ecdysozoa</taxon>
        <taxon>Arthropoda</taxon>
        <taxon>Hexapoda</taxon>
        <taxon>Insecta</taxon>
        <taxon>Pterygota</taxon>
        <taxon>Neoptera</taxon>
        <taxon>Endopterygota</taxon>
        <taxon>Lepidoptera</taxon>
        <taxon>Glossata</taxon>
        <taxon>Ditrysia</taxon>
        <taxon>Tineoidea</taxon>
        <taxon>Psychidae</taxon>
        <taxon>Oiketicinae</taxon>
        <taxon>Eumeta</taxon>
    </lineage>
</organism>
<protein>
    <submittedName>
        <fullName evidence="1">Uncharacterized protein</fullName>
    </submittedName>
</protein>
<reference evidence="1 2" key="1">
    <citation type="journal article" date="2019" name="Commun. Biol.">
        <title>The bagworm genome reveals a unique fibroin gene that provides high tensile strength.</title>
        <authorList>
            <person name="Kono N."/>
            <person name="Nakamura H."/>
            <person name="Ohtoshi R."/>
            <person name="Tomita M."/>
            <person name="Numata K."/>
            <person name="Arakawa K."/>
        </authorList>
    </citation>
    <scope>NUCLEOTIDE SEQUENCE [LARGE SCALE GENOMIC DNA]</scope>
</reference>
<keyword evidence="2" id="KW-1185">Reference proteome</keyword>
<dbReference type="AlphaFoldDB" id="A0A4C1WJH4"/>
<proteinExistence type="predicted"/>
<comment type="caution">
    <text evidence="1">The sequence shown here is derived from an EMBL/GenBank/DDBJ whole genome shotgun (WGS) entry which is preliminary data.</text>
</comment>